<dbReference type="Proteomes" id="UP000002612">
    <property type="component" value="Plasmid pE33L54"/>
</dbReference>
<dbReference type="PATRIC" id="fig|288681.22.peg.6075"/>
<organism evidence="1 2">
    <name type="scientific">Bacillus cereus (strain ZK / E33L)</name>
    <dbReference type="NCBI Taxonomy" id="288681"/>
    <lineage>
        <taxon>Bacteria</taxon>
        <taxon>Bacillati</taxon>
        <taxon>Bacillota</taxon>
        <taxon>Bacilli</taxon>
        <taxon>Bacillales</taxon>
        <taxon>Bacillaceae</taxon>
        <taxon>Bacillus</taxon>
        <taxon>Bacillus cereus group</taxon>
    </lineage>
</organism>
<sequence>MENRVYKNEDGKVVSGGAADQHFLKKHIENDSLLTFIQNKARQEFKDKYIKTKTDLIELGEMLKMYYQVLKSGEEIIFNIDAFYIYDKQRMRDLLDALDFNYRIGEDIYNPVVLGVW</sequence>
<dbReference type="RefSeq" id="WP_000431632.1">
    <property type="nucleotide sequence ID" value="NC_007105.1"/>
</dbReference>
<evidence type="ECO:0000313" key="2">
    <source>
        <dbReference type="Proteomes" id="UP000002612"/>
    </source>
</evidence>
<evidence type="ECO:0000313" key="1">
    <source>
        <dbReference type="EMBL" id="AAY60660.1"/>
    </source>
</evidence>
<dbReference type="KEGG" id="bcz:pE33L54_0058"/>
<dbReference type="EMBL" id="CP000042">
    <property type="protein sequence ID" value="AAY60660.1"/>
    <property type="molecule type" value="Genomic_DNA"/>
</dbReference>
<gene>
    <name evidence="1" type="ordered locus">pE33L54_0058</name>
</gene>
<dbReference type="AlphaFoldDB" id="Q4V0U7"/>
<accession>Q4V0U7</accession>
<geneLocation type="plasmid" evidence="1 2">
    <name>pE33L54</name>
</geneLocation>
<name>Q4V0U7_BACCZ</name>
<keyword evidence="1" id="KW-0614">Plasmid</keyword>
<proteinExistence type="predicted"/>
<reference evidence="2" key="1">
    <citation type="journal article" date="2006" name="J. Bacteriol.">
        <title>Pathogenomic sequence analysis of Bacillus cereus and Bacillus thuringiensis isolates closely related to Bacillus anthracis.</title>
        <authorList>
            <person name="Han C.S."/>
            <person name="Xie G."/>
            <person name="Challacombe J.F."/>
            <person name="Altherr M.R."/>
            <person name="Bhotika S.S."/>
            <person name="Brown N."/>
            <person name="Bruce D."/>
            <person name="Campbell C.S."/>
            <person name="Campbell M.L."/>
            <person name="Chen J."/>
            <person name="Chertkov O."/>
            <person name="Cleland C."/>
            <person name="Dimitrijevic M."/>
            <person name="Doggett N.A."/>
            <person name="Fawcett J.J."/>
            <person name="Glavina T."/>
            <person name="Goodwin L.A."/>
            <person name="Green L.D."/>
            <person name="Hill K.K."/>
            <person name="Hitchcock P."/>
            <person name="Jackson P.J."/>
            <person name="Keim P."/>
            <person name="Kewalramani A.R."/>
            <person name="Longmire J."/>
            <person name="Lucas S."/>
            <person name="Malfatti S."/>
            <person name="McMurry K."/>
            <person name="Meincke L.J."/>
            <person name="Misra M."/>
            <person name="Moseman B.L."/>
            <person name="Mundt M."/>
            <person name="Munk A.C."/>
            <person name="Okinaka R.T."/>
            <person name="Parson-Quintana B."/>
            <person name="Reilly L.P."/>
            <person name="Richardson P."/>
            <person name="Robinson D.L."/>
            <person name="Rubin E."/>
            <person name="Saunders E."/>
            <person name="Tapia R."/>
            <person name="Tesmer J.G."/>
            <person name="Thayer N."/>
            <person name="Thompson L.S."/>
            <person name="Tice H."/>
            <person name="Ticknor L.O."/>
            <person name="Wills P.L."/>
            <person name="Brettin T.S."/>
            <person name="Gilna P."/>
        </authorList>
    </citation>
    <scope>NUCLEOTIDE SEQUENCE [LARGE SCALE GENOMIC DNA]</scope>
    <source>
        <strain evidence="2">ZK / E33L</strain>
        <plasmid evidence="2">pE33L54</plasmid>
    </source>
</reference>
<protein>
    <submittedName>
        <fullName evidence="1">Uncharacterized protein</fullName>
    </submittedName>
</protein>